<keyword evidence="2" id="KW-0812">Transmembrane</keyword>
<protein>
    <submittedName>
        <fullName evidence="3">Uncharacterized protein</fullName>
    </submittedName>
</protein>
<accession>A0ABN8MXU7</accession>
<dbReference type="Proteomes" id="UP001159405">
    <property type="component" value="Unassembled WGS sequence"/>
</dbReference>
<name>A0ABN8MXU7_9CNID</name>
<reference evidence="3 4" key="1">
    <citation type="submission" date="2022-05" db="EMBL/GenBank/DDBJ databases">
        <authorList>
            <consortium name="Genoscope - CEA"/>
            <person name="William W."/>
        </authorList>
    </citation>
    <scope>NUCLEOTIDE SEQUENCE [LARGE SCALE GENOMIC DNA]</scope>
</reference>
<dbReference type="EMBL" id="CALNXK010000004">
    <property type="protein sequence ID" value="CAH3035696.1"/>
    <property type="molecule type" value="Genomic_DNA"/>
</dbReference>
<evidence type="ECO:0000313" key="3">
    <source>
        <dbReference type="EMBL" id="CAH3035696.1"/>
    </source>
</evidence>
<gene>
    <name evidence="3" type="ORF">PLOB_00031109</name>
</gene>
<keyword evidence="2" id="KW-0472">Membrane</keyword>
<organism evidence="3 4">
    <name type="scientific">Porites lobata</name>
    <dbReference type="NCBI Taxonomy" id="104759"/>
    <lineage>
        <taxon>Eukaryota</taxon>
        <taxon>Metazoa</taxon>
        <taxon>Cnidaria</taxon>
        <taxon>Anthozoa</taxon>
        <taxon>Hexacorallia</taxon>
        <taxon>Scleractinia</taxon>
        <taxon>Fungiina</taxon>
        <taxon>Poritidae</taxon>
        <taxon>Porites</taxon>
    </lineage>
</organism>
<evidence type="ECO:0000256" key="1">
    <source>
        <dbReference type="SAM" id="MobiDB-lite"/>
    </source>
</evidence>
<evidence type="ECO:0000256" key="2">
    <source>
        <dbReference type="SAM" id="Phobius"/>
    </source>
</evidence>
<comment type="caution">
    <text evidence="3">The sequence shown here is derived from an EMBL/GenBank/DDBJ whole genome shotgun (WGS) entry which is preliminary data.</text>
</comment>
<proteinExistence type="predicted"/>
<keyword evidence="2" id="KW-1133">Transmembrane helix</keyword>
<keyword evidence="4" id="KW-1185">Reference proteome</keyword>
<feature type="region of interest" description="Disordered" evidence="1">
    <location>
        <begin position="46"/>
        <end position="65"/>
    </location>
</feature>
<feature type="transmembrane region" description="Helical" evidence="2">
    <location>
        <begin position="69"/>
        <end position="92"/>
    </location>
</feature>
<feature type="non-terminal residue" evidence="3">
    <location>
        <position position="1"/>
    </location>
</feature>
<evidence type="ECO:0000313" key="4">
    <source>
        <dbReference type="Proteomes" id="UP001159405"/>
    </source>
</evidence>
<sequence length="148" mass="16621">RPGSIIADFRLKFNTSVSADEALAPLKEEAAKGKLGILEVEPNSLKLRNTEKEEKQKEKESSSETKLPLIIGVSCGVFVVIAVFTICLVYVFKWKRSTQFGSNNGVWSDMPADECNSRREKYELEVKYSKDKELILVEEKGISNEGMD</sequence>
<feature type="compositionally biased region" description="Basic and acidic residues" evidence="1">
    <location>
        <begin position="48"/>
        <end position="63"/>
    </location>
</feature>